<sequence>MTTNLSIRKLLIFLVGLLFLINPIKAQEYTRKSLSIMMLHYADSKPFTSDYYDRLYVPKRFDHNYIGINALDINSYFSNAESVTETDIRNIISSQQIPNKILRSILVDETKGYMTTQVIEDRGLYNASDADYATAQSSARGLSVLKDVGVKLMQNIYFLVIVPKEVSSIYIDQTQSNEYTFSGTGYLFQLDLNEAYLANQFWQDFYFDKPNSAMMNKLMSYDFPLKSTPNYFGVKVSDVNVADKVGSGLISTLNTLSGNNNNSNNYTVTRKSIDEIRREAIDKIIEDCLYSITSAEDFNVKSSIFSTNPVRAKLGTKESLKPNDLFRVVERRVNEKTQEIELKKRGYVRTQWVAYNEGTGAGRSAASSFYRIATPKLDKGMLLEEAKDSDHKWTMGFSYNHDSTSIMGGYYMNFEKLTSSLPGFSYTIDAGVNPSLYSKTVELDGTVVPGYFKGWAFNTGLSLRQSFTYNWVGLTPVAGTYLSFVGLNDGTVVNSEGTLLNSSEMSSLYGANLGITLGLLGGADLTINLNHYIQLRAGIRYNADFSPLFFDLNSLGSSGTDTSGSVWNETTGTYESTGSSGASSSKTFEYTPKFGNRYYTVGIRLFNL</sequence>
<evidence type="ECO:0000313" key="2">
    <source>
        <dbReference type="Proteomes" id="UP000326921"/>
    </source>
</evidence>
<dbReference type="EMBL" id="CP045652">
    <property type="protein sequence ID" value="QGA26172.1"/>
    <property type="molecule type" value="Genomic_DNA"/>
</dbReference>
<name>A0A5Q0QF44_9SPHI</name>
<organism evidence="1 2">
    <name type="scientific">Sphingobacterium zhuxiongii</name>
    <dbReference type="NCBI Taxonomy" id="2662364"/>
    <lineage>
        <taxon>Bacteria</taxon>
        <taxon>Pseudomonadati</taxon>
        <taxon>Bacteroidota</taxon>
        <taxon>Sphingobacteriia</taxon>
        <taxon>Sphingobacteriales</taxon>
        <taxon>Sphingobacteriaceae</taxon>
        <taxon>Sphingobacterium</taxon>
    </lineage>
</organism>
<protein>
    <submittedName>
        <fullName evidence="1">Uncharacterized protein</fullName>
    </submittedName>
</protein>
<dbReference type="RefSeq" id="WP_153510764.1">
    <property type="nucleotide sequence ID" value="NZ_CP045652.1"/>
</dbReference>
<reference evidence="1 2" key="1">
    <citation type="submission" date="2019-10" db="EMBL/GenBank/DDBJ databases">
        <authorList>
            <person name="Dong K."/>
        </authorList>
    </citation>
    <scope>NUCLEOTIDE SEQUENCE [LARGE SCALE GENOMIC DNA]</scope>
    <source>
        <strain evidence="2">dk4302</strain>
    </source>
</reference>
<dbReference type="KEGG" id="sphe:GFH32_07455"/>
<gene>
    <name evidence="1" type="ORF">GFH32_07455</name>
</gene>
<keyword evidence="2" id="KW-1185">Reference proteome</keyword>
<dbReference type="AlphaFoldDB" id="A0A5Q0QF44"/>
<proteinExistence type="predicted"/>
<evidence type="ECO:0000313" key="1">
    <source>
        <dbReference type="EMBL" id="QGA26172.1"/>
    </source>
</evidence>
<accession>A0A5Q0QF44</accession>
<dbReference type="Proteomes" id="UP000326921">
    <property type="component" value="Chromosome"/>
</dbReference>